<evidence type="ECO:0000259" key="1">
    <source>
        <dbReference type="PROSITE" id="PS50879"/>
    </source>
</evidence>
<evidence type="ECO:0000313" key="3">
    <source>
        <dbReference type="Proteomes" id="UP000095751"/>
    </source>
</evidence>
<dbReference type="OrthoDB" id="40277at2759"/>
<dbReference type="GO" id="GO:0003676">
    <property type="term" value="F:nucleic acid binding"/>
    <property type="evidence" value="ECO:0007669"/>
    <property type="project" value="InterPro"/>
</dbReference>
<dbReference type="PANTHER" id="PTHR46387:SF2">
    <property type="entry name" value="RIBONUCLEASE HI"/>
    <property type="match status" value="1"/>
</dbReference>
<dbReference type="InterPro" id="IPR012337">
    <property type="entry name" value="RNaseH-like_sf"/>
</dbReference>
<proteinExistence type="predicted"/>
<dbReference type="PANTHER" id="PTHR46387">
    <property type="entry name" value="POLYNUCLEOTIDYL TRANSFERASE, RIBONUCLEASE H-LIKE SUPERFAMILY PROTEIN"/>
    <property type="match status" value="1"/>
</dbReference>
<dbReference type="CDD" id="cd09279">
    <property type="entry name" value="RNase_HI_like"/>
    <property type="match status" value="1"/>
</dbReference>
<accession>A0A1E7FXZ0</accession>
<reference evidence="2 3" key="1">
    <citation type="submission" date="2016-09" db="EMBL/GenBank/DDBJ databases">
        <title>Extensive genetic diversity and differential bi-allelic expression allows diatom success in the polar Southern Ocean.</title>
        <authorList>
            <consortium name="DOE Joint Genome Institute"/>
            <person name="Mock T."/>
            <person name="Otillar R.P."/>
            <person name="Strauss J."/>
            <person name="Dupont C."/>
            <person name="Frickenhaus S."/>
            <person name="Maumus F."/>
            <person name="Mcmullan M."/>
            <person name="Sanges R."/>
            <person name="Schmutz J."/>
            <person name="Toseland A."/>
            <person name="Valas R."/>
            <person name="Veluchamy A."/>
            <person name="Ward B.J."/>
            <person name="Allen A."/>
            <person name="Barry K."/>
            <person name="Falciatore A."/>
            <person name="Ferrante M."/>
            <person name="Fortunato A.E."/>
            <person name="Gloeckner G."/>
            <person name="Gruber A."/>
            <person name="Hipkin R."/>
            <person name="Janech M."/>
            <person name="Kroth P."/>
            <person name="Leese F."/>
            <person name="Lindquist E."/>
            <person name="Lyon B.R."/>
            <person name="Martin J."/>
            <person name="Mayer C."/>
            <person name="Parker M."/>
            <person name="Quesneville H."/>
            <person name="Raymond J."/>
            <person name="Uhlig C."/>
            <person name="Valentin K.U."/>
            <person name="Worden A.Z."/>
            <person name="Armbrust E.V."/>
            <person name="Bowler C."/>
            <person name="Green B."/>
            <person name="Moulton V."/>
            <person name="Van Oosterhout C."/>
            <person name="Grigoriev I."/>
        </authorList>
    </citation>
    <scope>NUCLEOTIDE SEQUENCE [LARGE SCALE GENOMIC DNA]</scope>
    <source>
        <strain evidence="2 3">CCMP1102</strain>
    </source>
</reference>
<dbReference type="InParanoid" id="A0A1E7FXZ0"/>
<protein>
    <submittedName>
        <fullName evidence="2">Ribonuclease H-like protein</fullName>
    </submittedName>
</protein>
<dbReference type="SUPFAM" id="SSF53098">
    <property type="entry name" value="Ribonuclease H-like"/>
    <property type="match status" value="1"/>
</dbReference>
<dbReference type="EMBL" id="KV784353">
    <property type="protein sequence ID" value="OEU23010.1"/>
    <property type="molecule type" value="Genomic_DNA"/>
</dbReference>
<name>A0A1E7FXZ0_9STRA</name>
<dbReference type="KEGG" id="fcy:FRACYDRAFT_163778"/>
<dbReference type="PROSITE" id="PS50879">
    <property type="entry name" value="RNASE_H_1"/>
    <property type="match status" value="1"/>
</dbReference>
<dbReference type="AlphaFoldDB" id="A0A1E7FXZ0"/>
<keyword evidence="3" id="KW-1185">Reference proteome</keyword>
<organism evidence="2 3">
    <name type="scientific">Fragilariopsis cylindrus CCMP1102</name>
    <dbReference type="NCBI Taxonomy" id="635003"/>
    <lineage>
        <taxon>Eukaryota</taxon>
        <taxon>Sar</taxon>
        <taxon>Stramenopiles</taxon>
        <taxon>Ochrophyta</taxon>
        <taxon>Bacillariophyta</taxon>
        <taxon>Bacillariophyceae</taxon>
        <taxon>Bacillariophycidae</taxon>
        <taxon>Bacillariales</taxon>
        <taxon>Bacillariaceae</taxon>
        <taxon>Fragilariopsis</taxon>
    </lineage>
</organism>
<gene>
    <name evidence="2" type="ORF">FRACYDRAFT_163778</name>
</gene>
<feature type="domain" description="RNase H type-1" evidence="1">
    <location>
        <begin position="3"/>
        <end position="145"/>
    </location>
</feature>
<dbReference type="GO" id="GO:0004523">
    <property type="term" value="F:RNA-DNA hybrid ribonuclease activity"/>
    <property type="evidence" value="ECO:0007669"/>
    <property type="project" value="InterPro"/>
</dbReference>
<dbReference type="InterPro" id="IPR036397">
    <property type="entry name" value="RNaseH_sf"/>
</dbReference>
<dbReference type="Proteomes" id="UP000095751">
    <property type="component" value="Unassembled WGS sequence"/>
</dbReference>
<sequence>MPHYHRLVIYFDGASKNNPRGPAGCGWVLYEMDDHGTDYNKLASGQRYLGYNVSNNQAEYRGLDAALDYLDRESISCHGLYIRGDSEIVLKQLEGIYQVRSDNIIRDYNNVINSLDYVDKTFVKYTHIDRSRNFEADQNANDAIDE</sequence>
<dbReference type="InterPro" id="IPR002156">
    <property type="entry name" value="RNaseH_domain"/>
</dbReference>
<evidence type="ECO:0000313" key="2">
    <source>
        <dbReference type="EMBL" id="OEU23010.1"/>
    </source>
</evidence>
<dbReference type="Pfam" id="PF13456">
    <property type="entry name" value="RVT_3"/>
    <property type="match status" value="1"/>
</dbReference>
<feature type="non-terminal residue" evidence="2">
    <location>
        <position position="146"/>
    </location>
</feature>
<dbReference type="Gene3D" id="3.30.420.10">
    <property type="entry name" value="Ribonuclease H-like superfamily/Ribonuclease H"/>
    <property type="match status" value="1"/>
</dbReference>